<name>A0A2G6EAM1_9BACT</name>
<dbReference type="Proteomes" id="UP000229740">
    <property type="component" value="Unassembled WGS sequence"/>
</dbReference>
<feature type="transmembrane region" description="Helical" evidence="1">
    <location>
        <begin position="219"/>
        <end position="241"/>
    </location>
</feature>
<dbReference type="AlphaFoldDB" id="A0A2G6EAM1"/>
<feature type="transmembrane region" description="Helical" evidence="1">
    <location>
        <begin position="87"/>
        <end position="108"/>
    </location>
</feature>
<keyword evidence="1" id="KW-0472">Membrane</keyword>
<keyword evidence="1" id="KW-1133">Transmembrane helix</keyword>
<accession>A0A2G6EAM1</accession>
<evidence type="ECO:0000313" key="2">
    <source>
        <dbReference type="EMBL" id="PID59143.1"/>
    </source>
</evidence>
<evidence type="ECO:0000313" key="3">
    <source>
        <dbReference type="Proteomes" id="UP000229740"/>
    </source>
</evidence>
<feature type="transmembrane region" description="Helical" evidence="1">
    <location>
        <begin position="194"/>
        <end position="212"/>
    </location>
</feature>
<proteinExistence type="predicted"/>
<feature type="transmembrane region" description="Helical" evidence="1">
    <location>
        <begin position="410"/>
        <end position="430"/>
    </location>
</feature>
<reference evidence="2 3" key="1">
    <citation type="submission" date="2017-10" db="EMBL/GenBank/DDBJ databases">
        <title>Novel microbial diversity and functional potential in the marine mammal oral microbiome.</title>
        <authorList>
            <person name="Dudek N.K."/>
            <person name="Sun C.L."/>
            <person name="Burstein D."/>
            <person name="Kantor R.S."/>
            <person name="Aliaga Goltsman D.S."/>
            <person name="Bik E.M."/>
            <person name="Thomas B.C."/>
            <person name="Banfield J.F."/>
            <person name="Relman D.A."/>
        </authorList>
    </citation>
    <scope>NUCLEOTIDE SEQUENCE [LARGE SCALE GENOMIC DNA]</scope>
    <source>
        <strain evidence="2">DOLZORAL124_49_17</strain>
    </source>
</reference>
<sequence length="828" mass="94112">MALKCTRIWREKALWLLLFIIALCFLGPLFKGEIFFVRDIYKLFLPQKRLLQEFWAAGEWPFWDRYLHGGQPYLASLTNAAVYPLNLLYLVFPLLTAFNLNVALHFFLCAASAYLFVRVLGFSTSASIIVGIAYSSCGLSLSQVNLVHTFFSAAYLPLLFLCWHLFLSENKQRWFVLAVMINVLRLLLGASEHYIIGALLLAGWTFGYPYPLRRALSKGLLWGLLHVFAFGIAAIQLVPAIEMVSQSSRGEGLQYYTFSFWSLSPRRFPELLLPHFSGWVDRLGASDYWARSIDDDTPMTLILSIYWGLPLLFLGFSGGLSARRDRLLPRRVRRFLLATIWLSFLLAAGRYLPMFELIHRSVPLIGTFRFPVKSLWLGIFPMALLAGYAVDCHWGQNRETQGQWRPSKRLLSAMWICSACLAVCVILWWLSPGFSAAFHRFFFLQQEQEVSLHGLRQSFLHAFGIWTLLTLVYHYHSQLKQKWLALLLCGIILLDLMLAGKALLPGMPKELYTETPPVVERIKRVLGDGRLYRTKTPRNPVLLVPENHIVWGTRWNLEILTEYNAASYNIPVIFHEDFDRLANFREVAFRRLLERTAWQQKIPLLSAAGVSVILTDEKFSGPGIEYLGTVPNHSNLVFHLYKNSRYLGKARFVGSWEYVESTEAAEAAMLADRFDPNVHVVLEAEDARSKHFCFRGRGRPKPVPPPVHTGHVECSGAAEIQEVSAGSSSLTFSVTSACDGYLVLQQPFYPGWQLRLDGKPVPILRANLAFSAAFVPRGTHVLHVFYAPVSHTLGLGLSFFFLLSLFLCVCLKIFQRVGRTRLPGQQAL</sequence>
<dbReference type="InterPro" id="IPR018580">
    <property type="entry name" value="Uncharacterised_YfhO"/>
</dbReference>
<protein>
    <recommendedName>
        <fullName evidence="4">Membrane protein 6-pyruvoyl-tetrahydropterin synthase-related domain-containing protein</fullName>
    </recommendedName>
</protein>
<feature type="transmembrane region" description="Helical" evidence="1">
    <location>
        <begin position="793"/>
        <end position="814"/>
    </location>
</feature>
<feature type="transmembrane region" description="Helical" evidence="1">
    <location>
        <begin position="334"/>
        <end position="352"/>
    </location>
</feature>
<organism evidence="2 3">
    <name type="scientific">candidate division KSB3 bacterium</name>
    <dbReference type="NCBI Taxonomy" id="2044937"/>
    <lineage>
        <taxon>Bacteria</taxon>
        <taxon>candidate division KSB3</taxon>
    </lineage>
</organism>
<keyword evidence="1" id="KW-0812">Transmembrane</keyword>
<feature type="transmembrane region" description="Helical" evidence="1">
    <location>
        <begin position="459"/>
        <end position="476"/>
    </location>
</feature>
<feature type="transmembrane region" description="Helical" evidence="1">
    <location>
        <begin position="301"/>
        <end position="322"/>
    </location>
</feature>
<feature type="transmembrane region" description="Helical" evidence="1">
    <location>
        <begin position="146"/>
        <end position="166"/>
    </location>
</feature>
<feature type="transmembrane region" description="Helical" evidence="1">
    <location>
        <begin position="372"/>
        <end position="390"/>
    </location>
</feature>
<dbReference type="EMBL" id="PDPS01000020">
    <property type="protein sequence ID" value="PID59143.1"/>
    <property type="molecule type" value="Genomic_DNA"/>
</dbReference>
<feature type="transmembrane region" description="Helical" evidence="1">
    <location>
        <begin position="483"/>
        <end position="504"/>
    </location>
</feature>
<dbReference type="PANTHER" id="PTHR38454">
    <property type="entry name" value="INTEGRAL MEMBRANE PROTEIN-RELATED"/>
    <property type="match status" value="1"/>
</dbReference>
<feature type="transmembrane region" description="Helical" evidence="1">
    <location>
        <begin position="115"/>
        <end position="134"/>
    </location>
</feature>
<comment type="caution">
    <text evidence="2">The sequence shown here is derived from an EMBL/GenBank/DDBJ whole genome shotgun (WGS) entry which is preliminary data.</text>
</comment>
<gene>
    <name evidence="2" type="ORF">CSB45_01705</name>
</gene>
<evidence type="ECO:0000256" key="1">
    <source>
        <dbReference type="SAM" id="Phobius"/>
    </source>
</evidence>
<feature type="transmembrane region" description="Helical" evidence="1">
    <location>
        <begin position="173"/>
        <end position="188"/>
    </location>
</feature>
<evidence type="ECO:0008006" key="4">
    <source>
        <dbReference type="Google" id="ProtNLM"/>
    </source>
</evidence>
<dbReference type="PANTHER" id="PTHR38454:SF1">
    <property type="entry name" value="INTEGRAL MEMBRANE PROTEIN"/>
    <property type="match status" value="1"/>
</dbReference>